<dbReference type="KEGG" id="kba:A0U89_11905"/>
<dbReference type="PANTHER" id="PTHR30469">
    <property type="entry name" value="MULTIDRUG RESISTANCE PROTEIN MDTA"/>
    <property type="match status" value="1"/>
</dbReference>
<evidence type="ECO:0000259" key="2">
    <source>
        <dbReference type="Pfam" id="PF25917"/>
    </source>
</evidence>
<evidence type="ECO:0000313" key="4">
    <source>
        <dbReference type="EMBL" id="AOX17728.1"/>
    </source>
</evidence>
<feature type="domain" description="CusB-like beta-barrel" evidence="3">
    <location>
        <begin position="229"/>
        <end position="301"/>
    </location>
</feature>
<dbReference type="Pfam" id="PF25917">
    <property type="entry name" value="BSH_RND"/>
    <property type="match status" value="1"/>
</dbReference>
<dbReference type="InterPro" id="IPR058625">
    <property type="entry name" value="MdtA-like_BSH"/>
</dbReference>
<comment type="similarity">
    <text evidence="1">Belongs to the membrane fusion protein (MFP) (TC 8.A.1) family.</text>
</comment>
<gene>
    <name evidence="4" type="ORF">A0U89_11905</name>
</gene>
<protein>
    <submittedName>
        <fullName evidence="4">Efflux transporter periplasmic adaptor subunit</fullName>
    </submittedName>
</protein>
<dbReference type="Gene3D" id="2.40.420.20">
    <property type="match status" value="1"/>
</dbReference>
<reference evidence="4 5" key="1">
    <citation type="journal article" date="2016" name="Microb. Cell Fact.">
        <title>Dissection of exopolysaccharide biosynthesis in Kozakia baliensis.</title>
        <authorList>
            <person name="Brandt J.U."/>
            <person name="Jakob F."/>
            <person name="Behr J."/>
            <person name="Geissler A.J."/>
            <person name="Vogel R.F."/>
        </authorList>
    </citation>
    <scope>NUCLEOTIDE SEQUENCE [LARGE SCALE GENOMIC DNA]</scope>
    <source>
        <strain evidence="4 5">DSM 14400</strain>
    </source>
</reference>
<dbReference type="Gene3D" id="2.40.30.170">
    <property type="match status" value="1"/>
</dbReference>
<dbReference type="SUPFAM" id="SSF111369">
    <property type="entry name" value="HlyD-like secretion proteins"/>
    <property type="match status" value="1"/>
</dbReference>
<feature type="domain" description="Multidrug resistance protein MdtA-like barrel-sandwich hybrid" evidence="2">
    <location>
        <begin position="71"/>
        <end position="208"/>
    </location>
</feature>
<dbReference type="InterPro" id="IPR058792">
    <property type="entry name" value="Beta-barrel_RND_2"/>
</dbReference>
<name>A0A1D8UVT0_9PROT</name>
<dbReference type="GO" id="GO:1990281">
    <property type="term" value="C:efflux pump complex"/>
    <property type="evidence" value="ECO:0007669"/>
    <property type="project" value="TreeGrafter"/>
</dbReference>
<organism evidence="4 5">
    <name type="scientific">Kozakia baliensis</name>
    <dbReference type="NCBI Taxonomy" id="153496"/>
    <lineage>
        <taxon>Bacteria</taxon>
        <taxon>Pseudomonadati</taxon>
        <taxon>Pseudomonadota</taxon>
        <taxon>Alphaproteobacteria</taxon>
        <taxon>Acetobacterales</taxon>
        <taxon>Acetobacteraceae</taxon>
        <taxon>Kozakia</taxon>
    </lineage>
</organism>
<dbReference type="eggNOG" id="COG0845">
    <property type="taxonomic scope" value="Bacteria"/>
</dbReference>
<evidence type="ECO:0000313" key="5">
    <source>
        <dbReference type="Proteomes" id="UP000179145"/>
    </source>
</evidence>
<proteinExistence type="inferred from homology"/>
<dbReference type="Pfam" id="PF25954">
    <property type="entry name" value="Beta-barrel_RND_2"/>
    <property type="match status" value="1"/>
</dbReference>
<dbReference type="RefSeq" id="WP_070403278.1">
    <property type="nucleotide sequence ID" value="NZ_BJVW01000001.1"/>
</dbReference>
<dbReference type="EMBL" id="CP014674">
    <property type="protein sequence ID" value="AOX17728.1"/>
    <property type="molecule type" value="Genomic_DNA"/>
</dbReference>
<dbReference type="PANTHER" id="PTHR30469:SF37">
    <property type="entry name" value="RAGD PROTEIN"/>
    <property type="match status" value="1"/>
</dbReference>
<dbReference type="OrthoDB" id="9806939at2"/>
<dbReference type="Gene3D" id="2.40.50.100">
    <property type="match status" value="1"/>
</dbReference>
<evidence type="ECO:0000259" key="3">
    <source>
        <dbReference type="Pfam" id="PF25954"/>
    </source>
</evidence>
<dbReference type="Proteomes" id="UP000179145">
    <property type="component" value="Chromosome"/>
</dbReference>
<accession>A0A1D8UVT0</accession>
<dbReference type="STRING" id="153496.A0U89_11905"/>
<dbReference type="Gene3D" id="1.10.287.470">
    <property type="entry name" value="Helix hairpin bin"/>
    <property type="match status" value="1"/>
</dbReference>
<dbReference type="NCBIfam" id="TIGR01730">
    <property type="entry name" value="RND_mfp"/>
    <property type="match status" value="1"/>
</dbReference>
<sequence length="395" mass="42524">MASRKIILGAGICAISLYVGYLVVARVHATTELRAETNNSAIPDVAVVSPRHAAKKVSLTLPGTIDAWYQAPIYPQVSGYVKMWYKDYGAEVKAGDVLAEINAPSLDAEYAQAKADYVAAQAKYNLAVVTANRWQAMGKSQSVSGQAVSVSLANMKSEQATLEAAQHNVDRFEALEKFKQIVAPFDGVVTARNVSVGDYVHNGGGNLNATGSASELFTVADVHKLRLFVSVPEVFSYILQPGLKAQISVPQFPDKKFTAQFLTVARGYDPNTRTAVTEFVMDNDQHQLWPGTFASVDLTASNTSANLYEIPSGALVFMEKGMQVATVDTQNHVHYKNISVGRMADSATEVNSGIGPDDHIINNPPADLLEGEEVHVVQPEKGYLASNNSEGGDDE</sequence>
<evidence type="ECO:0000256" key="1">
    <source>
        <dbReference type="ARBA" id="ARBA00009477"/>
    </source>
</evidence>
<dbReference type="InterPro" id="IPR006143">
    <property type="entry name" value="RND_pump_MFP"/>
</dbReference>
<keyword evidence="5" id="KW-1185">Reference proteome</keyword>
<dbReference type="GO" id="GO:0015562">
    <property type="term" value="F:efflux transmembrane transporter activity"/>
    <property type="evidence" value="ECO:0007669"/>
    <property type="project" value="TreeGrafter"/>
</dbReference>
<dbReference type="AlphaFoldDB" id="A0A1D8UVT0"/>